<dbReference type="KEGG" id="talb:FTW19_10430"/>
<dbReference type="PANTHER" id="PTHR30576:SF10">
    <property type="entry name" value="SLL5057 PROTEIN"/>
    <property type="match status" value="1"/>
</dbReference>
<evidence type="ECO:0000256" key="3">
    <source>
        <dbReference type="ARBA" id="ARBA00022679"/>
    </source>
</evidence>
<dbReference type="AlphaFoldDB" id="A0A5B9EDA8"/>
<evidence type="ECO:0000256" key="6">
    <source>
        <dbReference type="ARBA" id="ARBA00023136"/>
    </source>
</evidence>
<dbReference type="SUPFAM" id="SSF51735">
    <property type="entry name" value="NAD(P)-binding Rossmann-fold domains"/>
    <property type="match status" value="1"/>
</dbReference>
<comment type="similarity">
    <text evidence="2">Belongs to the bacterial sugar transferase family.</text>
</comment>
<dbReference type="Pfam" id="PF13727">
    <property type="entry name" value="CoA_binding_3"/>
    <property type="match status" value="1"/>
</dbReference>
<dbReference type="Pfam" id="PF02397">
    <property type="entry name" value="Bac_transf"/>
    <property type="match status" value="1"/>
</dbReference>
<dbReference type="PANTHER" id="PTHR30576">
    <property type="entry name" value="COLANIC BIOSYNTHESIS UDP-GLUCOSE LIPID CARRIER TRANSFERASE"/>
    <property type="match status" value="1"/>
</dbReference>
<protein>
    <submittedName>
        <fullName evidence="9">Sugar transferase</fullName>
    </submittedName>
</protein>
<dbReference type="EMBL" id="CP042806">
    <property type="protein sequence ID" value="QEE28381.1"/>
    <property type="molecule type" value="Genomic_DNA"/>
</dbReference>
<evidence type="ECO:0000259" key="8">
    <source>
        <dbReference type="Pfam" id="PF02397"/>
    </source>
</evidence>
<feature type="domain" description="Bacterial sugar transferase" evidence="8">
    <location>
        <begin position="315"/>
        <end position="503"/>
    </location>
</feature>
<keyword evidence="6 7" id="KW-0472">Membrane</keyword>
<keyword evidence="10" id="KW-1185">Reference proteome</keyword>
<evidence type="ECO:0000256" key="5">
    <source>
        <dbReference type="ARBA" id="ARBA00022989"/>
    </source>
</evidence>
<dbReference type="InterPro" id="IPR003362">
    <property type="entry name" value="Bact_transf"/>
</dbReference>
<comment type="subcellular location">
    <subcellularLocation>
        <location evidence="1">Membrane</location>
        <topology evidence="1">Multi-pass membrane protein</topology>
    </subcellularLocation>
</comment>
<reference evidence="9 10" key="1">
    <citation type="submission" date="2019-08" db="EMBL/GenBank/DDBJ databases">
        <title>Complete genome sequence of Terriglobus albidus strain ORNL.</title>
        <authorList>
            <person name="Podar M."/>
        </authorList>
    </citation>
    <scope>NUCLEOTIDE SEQUENCE [LARGE SCALE GENOMIC DNA]</scope>
    <source>
        <strain evidence="9 10">ORNL</strain>
    </source>
</reference>
<evidence type="ECO:0000256" key="4">
    <source>
        <dbReference type="ARBA" id="ARBA00022692"/>
    </source>
</evidence>
<feature type="transmembrane region" description="Helical" evidence="7">
    <location>
        <begin position="83"/>
        <end position="105"/>
    </location>
</feature>
<accession>A0A5B9EDA8</accession>
<evidence type="ECO:0000256" key="2">
    <source>
        <dbReference type="ARBA" id="ARBA00006464"/>
    </source>
</evidence>
<dbReference type="InterPro" id="IPR036291">
    <property type="entry name" value="NAD(P)-bd_dom_sf"/>
</dbReference>
<keyword evidence="3 9" id="KW-0808">Transferase</keyword>
<gene>
    <name evidence="9" type="ORF">FTW19_10430</name>
</gene>
<name>A0A5B9EDA8_9BACT</name>
<evidence type="ECO:0000313" key="10">
    <source>
        <dbReference type="Proteomes" id="UP000321820"/>
    </source>
</evidence>
<feature type="transmembrane region" description="Helical" evidence="7">
    <location>
        <begin position="148"/>
        <end position="174"/>
    </location>
</feature>
<feature type="transmembrane region" description="Helical" evidence="7">
    <location>
        <begin position="321"/>
        <end position="341"/>
    </location>
</feature>
<organism evidence="9 10">
    <name type="scientific">Terriglobus albidus</name>
    <dbReference type="NCBI Taxonomy" id="1592106"/>
    <lineage>
        <taxon>Bacteria</taxon>
        <taxon>Pseudomonadati</taxon>
        <taxon>Acidobacteriota</taxon>
        <taxon>Terriglobia</taxon>
        <taxon>Terriglobales</taxon>
        <taxon>Acidobacteriaceae</taxon>
        <taxon>Terriglobus</taxon>
    </lineage>
</organism>
<evidence type="ECO:0000256" key="7">
    <source>
        <dbReference type="SAM" id="Phobius"/>
    </source>
</evidence>
<keyword evidence="5 7" id="KW-1133">Transmembrane helix</keyword>
<dbReference type="OrthoDB" id="9808602at2"/>
<dbReference type="GO" id="GO:0016780">
    <property type="term" value="F:phosphotransferase activity, for other substituted phosphate groups"/>
    <property type="evidence" value="ECO:0007669"/>
    <property type="project" value="TreeGrafter"/>
</dbReference>
<keyword evidence="4 7" id="KW-0812">Transmembrane</keyword>
<evidence type="ECO:0000313" key="9">
    <source>
        <dbReference type="EMBL" id="QEE28381.1"/>
    </source>
</evidence>
<dbReference type="Proteomes" id="UP000321820">
    <property type="component" value="Chromosome"/>
</dbReference>
<dbReference type="InterPro" id="IPR017475">
    <property type="entry name" value="EPS_sugar_tfrase"/>
</dbReference>
<feature type="transmembrane region" description="Helical" evidence="7">
    <location>
        <begin position="117"/>
        <end position="136"/>
    </location>
</feature>
<dbReference type="GO" id="GO:0016020">
    <property type="term" value="C:membrane"/>
    <property type="evidence" value="ECO:0007669"/>
    <property type="project" value="UniProtKB-SubCell"/>
</dbReference>
<feature type="transmembrane region" description="Helical" evidence="7">
    <location>
        <begin position="50"/>
        <end position="71"/>
    </location>
</feature>
<dbReference type="NCBIfam" id="TIGR03025">
    <property type="entry name" value="EPS_sugtrans"/>
    <property type="match status" value="1"/>
</dbReference>
<proteinExistence type="inferred from homology"/>
<sequence>MKDDILKSGVDEAARVPVAQSPSARATAASTVPAGDTLLMRRFSKGAVRIADTVSLSIALLVSLFGSSLAAGQSFKQILALRVSIQTLIVGTALLVVWRVFFWATGMYRPRQSSSQLGFLLRGPVAVSLSSLPVALTMFLGKYTFSQIWHISLLFAVTGLLLMGLNRVVLFTFYDSVQPALRKKRNVVVVGTGPRAFMLTQQLLAHPSFDYQICGFVDSDPQPDCKGLAPVLGPLDDLENILMRRPVDEVLIALPLKSAFADVQQAVAMCGHAGVKALYSVDLFQSKIAKNHTVDEETGVRGMEMVHSDQRLILKDIFDRTAALFGIILLLPVFFAIAVAIKLTSKGPVLFRQERWGKNKRTFGMMKFRSMVVDAEARMAALEKHNEFGGPMFKMKNDPRVTKVGQFLRRTSLDELPQLFNVLRGEMSLVGPRPLPNRDVALFSEPWLMRRFSVKPGITGLWQVSGRSETDFDQTIRLDLHYIDHWNLPMDLKILAKTVSVVFRGKGAY</sequence>
<dbReference type="Gene3D" id="3.40.50.720">
    <property type="entry name" value="NAD(P)-binding Rossmann-like Domain"/>
    <property type="match status" value="1"/>
</dbReference>
<evidence type="ECO:0000256" key="1">
    <source>
        <dbReference type="ARBA" id="ARBA00004141"/>
    </source>
</evidence>